<evidence type="ECO:0000256" key="1">
    <source>
        <dbReference type="ARBA" id="ARBA00007381"/>
    </source>
</evidence>
<reference evidence="7 8" key="1">
    <citation type="submission" date="2019-03" db="EMBL/GenBank/DDBJ databases">
        <title>Genomic Encyclopedia of Type Strains, Phase IV (KMG-IV): sequencing the most valuable type-strain genomes for metagenomic binning, comparative biology and taxonomic classification.</title>
        <authorList>
            <person name="Goeker M."/>
        </authorList>
    </citation>
    <scope>NUCLEOTIDE SEQUENCE [LARGE SCALE GENOMIC DNA]</scope>
    <source>
        <strain evidence="7 8">DSM 45361</strain>
    </source>
</reference>
<feature type="compositionally biased region" description="Pro residues" evidence="6">
    <location>
        <begin position="393"/>
        <end position="402"/>
    </location>
</feature>
<dbReference type="PRINTS" id="PR00301">
    <property type="entry name" value="HEATSHOCK70"/>
</dbReference>
<protein>
    <submittedName>
        <fullName evidence="7">Hsp70 protein</fullName>
    </submittedName>
</protein>
<feature type="region of interest" description="Disordered" evidence="6">
    <location>
        <begin position="568"/>
        <end position="590"/>
    </location>
</feature>
<comment type="caution">
    <text evidence="7">The sequence shown here is derived from an EMBL/GenBank/DDBJ whole genome shotgun (WGS) entry which is preliminary data.</text>
</comment>
<comment type="similarity">
    <text evidence="1">Belongs to the heat shock protein 70 family.</text>
</comment>
<proteinExistence type="inferred from homology"/>
<keyword evidence="4" id="KW-0346">Stress response</keyword>
<dbReference type="Gene3D" id="3.90.640.10">
    <property type="entry name" value="Actin, Chain A, domain 4"/>
    <property type="match status" value="1"/>
</dbReference>
<keyword evidence="8" id="KW-1185">Reference proteome</keyword>
<feature type="region of interest" description="Disordered" evidence="6">
    <location>
        <begin position="454"/>
        <end position="489"/>
    </location>
</feature>
<dbReference type="InterPro" id="IPR043129">
    <property type="entry name" value="ATPase_NBD"/>
</dbReference>
<keyword evidence="2" id="KW-0547">Nucleotide-binding</keyword>
<evidence type="ECO:0000256" key="6">
    <source>
        <dbReference type="SAM" id="MobiDB-lite"/>
    </source>
</evidence>
<dbReference type="Gene3D" id="3.30.420.40">
    <property type="match status" value="2"/>
</dbReference>
<dbReference type="PROSITE" id="PS00329">
    <property type="entry name" value="HSP70_2"/>
    <property type="match status" value="1"/>
</dbReference>
<feature type="compositionally biased region" description="Pro residues" evidence="6">
    <location>
        <begin position="366"/>
        <end position="383"/>
    </location>
</feature>
<organism evidence="7 8">
    <name type="scientific">Labedaea rhizosphaerae</name>
    <dbReference type="NCBI Taxonomy" id="598644"/>
    <lineage>
        <taxon>Bacteria</taxon>
        <taxon>Bacillati</taxon>
        <taxon>Actinomycetota</taxon>
        <taxon>Actinomycetes</taxon>
        <taxon>Pseudonocardiales</taxon>
        <taxon>Pseudonocardiaceae</taxon>
        <taxon>Labedaea</taxon>
    </lineage>
</organism>
<dbReference type="Proteomes" id="UP000295444">
    <property type="component" value="Unassembled WGS sequence"/>
</dbReference>
<dbReference type="PANTHER" id="PTHR19375">
    <property type="entry name" value="HEAT SHOCK PROTEIN 70KDA"/>
    <property type="match status" value="1"/>
</dbReference>
<dbReference type="AlphaFoldDB" id="A0A4V3CZR9"/>
<dbReference type="GO" id="GO:0005524">
    <property type="term" value="F:ATP binding"/>
    <property type="evidence" value="ECO:0007669"/>
    <property type="project" value="UniProtKB-KW"/>
</dbReference>
<dbReference type="PROSITE" id="PS01036">
    <property type="entry name" value="HSP70_3"/>
    <property type="match status" value="1"/>
</dbReference>
<gene>
    <name evidence="7" type="ORF">EV186_102617</name>
</gene>
<dbReference type="Pfam" id="PF00012">
    <property type="entry name" value="HSP70"/>
    <property type="match status" value="2"/>
</dbReference>
<feature type="compositionally biased region" description="Gly residues" evidence="6">
    <location>
        <begin position="421"/>
        <end position="441"/>
    </location>
</feature>
<keyword evidence="5" id="KW-0143">Chaperone</keyword>
<evidence type="ECO:0000313" key="8">
    <source>
        <dbReference type="Proteomes" id="UP000295444"/>
    </source>
</evidence>
<feature type="region of interest" description="Disordered" evidence="6">
    <location>
        <begin position="361"/>
        <end position="441"/>
    </location>
</feature>
<dbReference type="SUPFAM" id="SSF50939">
    <property type="entry name" value="Sialidases"/>
    <property type="match status" value="2"/>
</dbReference>
<dbReference type="SUPFAM" id="SSF53067">
    <property type="entry name" value="Actin-like ATPase domain"/>
    <property type="match status" value="2"/>
</dbReference>
<dbReference type="InterPro" id="IPR013126">
    <property type="entry name" value="Hsp_70_fam"/>
</dbReference>
<accession>A0A4V3CZR9</accession>
<evidence type="ECO:0000256" key="5">
    <source>
        <dbReference type="ARBA" id="ARBA00023186"/>
    </source>
</evidence>
<sequence length="892" mass="89272">MVRLYGGTVTYPLGVDIGTTYTAAALWRDGRVQTVPLGNRADAIPSTLFLRDDGTLLTGEAASRRGLSEPDRLAREFKRRMGDEVPILLGGHSFTAHELTGRVLRWTVDRVAELQGGRPSHVVLTHPAEWGDYRRNLLLESARAAGVQSVGLLPEPVAAATWYAAQERVEPGSLIGVYDFGGGTFDASVVRKTPTGVEIHGEAGGDDAIGGIDFDYALFRHVGNLAGIDVADYDQSDPAAAAGLGQLLQSVVDAKEALSADTEAIVPVLLPGVSRQVLVTRGDFEALIRDQVLGTVGVFGQVVRRAGVEPRSLHGVLLVGGSSRIPLVSELLASELGLRVAVDAHPKYTVSLGAAIAAAPRVAGPRPGPIGPVRPMPAPPPPRGGGAGGGAAPWPPPAPPRPAAARSFGPPQSAPPQGAPSPGGGPSGPGFAGAAPSGGGPSGTGFAGAGFAGAPSGASSASAAPSGASSLGAPPSSAPNSPSRSAGAAPAVSEPVDLVGTGLTAATDVSAVIAAIPPPKSANEPMVIRTRERTAESGRTKGRGRAILIAVVIVAILGVVGYLLTRPSDSDSPGGHSTLPSGSTSDGGATGILTASGKLVSAPAGADAMRAVVAAPSGDLVAVGTSLRQEPRAWVRHGGQWAAATIGGGGQGALEDVAVGPNGLVAVGWSGAGDARRPAVWTSPDGTKWTLVPAAADFAPGKGITELTAVTADGDRLLAAAIDRRTDRADGDVAVYSSTDGTQWTAAPATGLTGPGPQAVQRMVRTSGGVVAIGSALTGAHRGPVIWTFADGKTWKAASAVPAGSPALWAIAEQPGGTTMVCGSTGTADAPSVACWRSKDGGDWTELAVKPASGSATPLYLYGLATTGDSTTAVGVGRDGETVDAATWTIKA</sequence>
<dbReference type="EMBL" id="SNXZ01000002">
    <property type="protein sequence ID" value="TDQ00751.1"/>
    <property type="molecule type" value="Genomic_DNA"/>
</dbReference>
<evidence type="ECO:0000256" key="3">
    <source>
        <dbReference type="ARBA" id="ARBA00022840"/>
    </source>
</evidence>
<evidence type="ECO:0000313" key="7">
    <source>
        <dbReference type="EMBL" id="TDQ00751.1"/>
    </source>
</evidence>
<feature type="compositionally biased region" description="Polar residues" evidence="6">
    <location>
        <begin position="578"/>
        <end position="587"/>
    </location>
</feature>
<name>A0A4V3CZR9_LABRH</name>
<evidence type="ECO:0000256" key="2">
    <source>
        <dbReference type="ARBA" id="ARBA00022741"/>
    </source>
</evidence>
<dbReference type="GO" id="GO:0140662">
    <property type="term" value="F:ATP-dependent protein folding chaperone"/>
    <property type="evidence" value="ECO:0007669"/>
    <property type="project" value="InterPro"/>
</dbReference>
<keyword evidence="3" id="KW-0067">ATP-binding</keyword>
<dbReference type="InterPro" id="IPR018181">
    <property type="entry name" value="Heat_shock_70_CS"/>
</dbReference>
<evidence type="ECO:0000256" key="4">
    <source>
        <dbReference type="ARBA" id="ARBA00023016"/>
    </source>
</evidence>
<dbReference type="InterPro" id="IPR036278">
    <property type="entry name" value="Sialidase_sf"/>
</dbReference>